<evidence type="ECO:0000313" key="1">
    <source>
        <dbReference type="WBParaSite" id="maker-PairedContig_1260-snap-gene-1.21-mRNA-1"/>
    </source>
</evidence>
<proteinExistence type="predicted"/>
<organism evidence="1">
    <name type="scientific">Wuchereria bancrofti</name>
    <dbReference type="NCBI Taxonomy" id="6293"/>
    <lineage>
        <taxon>Eukaryota</taxon>
        <taxon>Metazoa</taxon>
        <taxon>Ecdysozoa</taxon>
        <taxon>Nematoda</taxon>
        <taxon>Chromadorea</taxon>
        <taxon>Rhabditida</taxon>
        <taxon>Spirurina</taxon>
        <taxon>Spiruromorpha</taxon>
        <taxon>Filarioidea</taxon>
        <taxon>Onchocercidae</taxon>
        <taxon>Wuchereria</taxon>
    </lineage>
</organism>
<dbReference type="WBParaSite" id="maker-PairedContig_1260-snap-gene-1.21-mRNA-1">
    <property type="protein sequence ID" value="maker-PairedContig_1260-snap-gene-1.21-mRNA-1"/>
    <property type="gene ID" value="maker-PairedContig_1260-snap-gene-1.21"/>
</dbReference>
<dbReference type="AlphaFoldDB" id="A0A1I8EBC2"/>
<dbReference type="SUPFAM" id="SSF55248">
    <property type="entry name" value="PCD-like"/>
    <property type="match status" value="1"/>
</dbReference>
<accession>A0A1I8EBC2</accession>
<dbReference type="GO" id="GO:0006729">
    <property type="term" value="P:tetrahydrobiopterin biosynthetic process"/>
    <property type="evidence" value="ECO:0007669"/>
    <property type="project" value="InterPro"/>
</dbReference>
<name>A0A1I8EBC2_WUCBA</name>
<protein>
    <submittedName>
        <fullName evidence="1">4a-hydroxytetrahydrobiopterin dehydratase</fullName>
    </submittedName>
</protein>
<dbReference type="InterPro" id="IPR036428">
    <property type="entry name" value="PCD_sf"/>
</dbReference>
<reference evidence="1" key="1">
    <citation type="submission" date="2016-11" db="UniProtKB">
        <authorList>
            <consortium name="WormBaseParasite"/>
        </authorList>
    </citation>
    <scope>IDENTIFICATION</scope>
    <source>
        <strain evidence="1">pt0022</strain>
    </source>
</reference>
<sequence>MNGKKSKEGMDEFQIEVTLSSHDVNGLSERDIELATIKNSMLLEFLNNIFKNRSDEDHLKCIMPRPPSTLSKSPN</sequence>
<dbReference type="GO" id="GO:0008124">
    <property type="term" value="F:4-alpha-hydroxytetrahydrobiopterin dehydratase activity"/>
    <property type="evidence" value="ECO:0007669"/>
    <property type="project" value="InterPro"/>
</dbReference>